<comment type="caution">
    <text evidence="1">The sequence shown here is derived from an EMBL/GenBank/DDBJ whole genome shotgun (WGS) entry which is preliminary data.</text>
</comment>
<protein>
    <submittedName>
        <fullName evidence="1">Uncharacterized protein</fullName>
    </submittedName>
</protein>
<organism evidence="1 2">
    <name type="scientific">Aspergillus tanneri</name>
    <dbReference type="NCBI Taxonomy" id="1220188"/>
    <lineage>
        <taxon>Eukaryota</taxon>
        <taxon>Fungi</taxon>
        <taxon>Dikarya</taxon>
        <taxon>Ascomycota</taxon>
        <taxon>Pezizomycotina</taxon>
        <taxon>Eurotiomycetes</taxon>
        <taxon>Eurotiomycetidae</taxon>
        <taxon>Eurotiales</taxon>
        <taxon>Aspergillaceae</taxon>
        <taxon>Aspergillus</taxon>
        <taxon>Aspergillus subgen. Circumdati</taxon>
    </lineage>
</organism>
<dbReference type="Proteomes" id="UP000324241">
    <property type="component" value="Unassembled WGS sequence"/>
</dbReference>
<evidence type="ECO:0000313" key="1">
    <source>
        <dbReference type="EMBL" id="KAA8646115.1"/>
    </source>
</evidence>
<proteinExistence type="predicted"/>
<gene>
    <name evidence="1" type="ORF">ATNIH1004_007541</name>
</gene>
<dbReference type="EMBL" id="QUQM01000007">
    <property type="protein sequence ID" value="KAA8646115.1"/>
    <property type="molecule type" value="Genomic_DNA"/>
</dbReference>
<dbReference type="RefSeq" id="XP_033425476.1">
    <property type="nucleotide sequence ID" value="XM_033572161.1"/>
</dbReference>
<dbReference type="AlphaFoldDB" id="A0A5M9MGL2"/>
<sequence>MCLSAPTPSSSTPFILSAGFPADSAVSRTVNNDSTVAVSRGASELAVSSVVSYTQPLVPSVNKVIWLGVHD</sequence>
<name>A0A5M9MGL2_9EURO</name>
<reference evidence="1 2" key="1">
    <citation type="submission" date="2019-08" db="EMBL/GenBank/DDBJ databases">
        <title>The genome sequence of a newly discovered highly antifungal drug resistant Aspergillus species, Aspergillus tanneri NIH 1004.</title>
        <authorList>
            <person name="Mounaud S."/>
            <person name="Singh I."/>
            <person name="Joardar V."/>
            <person name="Pakala S."/>
            <person name="Pakala S."/>
            <person name="Venepally P."/>
            <person name="Chung J.K."/>
            <person name="Losada L."/>
            <person name="Nierman W.C."/>
        </authorList>
    </citation>
    <scope>NUCLEOTIDE SEQUENCE [LARGE SCALE GENOMIC DNA]</scope>
    <source>
        <strain evidence="1 2">NIH1004</strain>
    </source>
</reference>
<evidence type="ECO:0000313" key="2">
    <source>
        <dbReference type="Proteomes" id="UP000324241"/>
    </source>
</evidence>
<accession>A0A5M9MGL2</accession>
<dbReference type="GeneID" id="54330243"/>